<name>A0A151HXM2_9HYME</name>
<keyword evidence="2" id="KW-1133">Transmembrane helix</keyword>
<evidence type="ECO:0000313" key="3">
    <source>
        <dbReference type="EMBL" id="KYM75309.1"/>
    </source>
</evidence>
<dbReference type="STRING" id="520822.A0A151HXM2"/>
<evidence type="ECO:0000256" key="2">
    <source>
        <dbReference type="SAM" id="Phobius"/>
    </source>
</evidence>
<dbReference type="EMBL" id="KQ976748">
    <property type="protein sequence ID" value="KYM75309.1"/>
    <property type="molecule type" value="Genomic_DNA"/>
</dbReference>
<sequence length="492" mass="53932">MHAVGLHSALAIKRQRMRRDEQRRARERRYSAQSGESGLTSPRASTGSLDHHGRHHKSTHGGARAAGQGMLDTKVVTSIGMLHIGVVFLVLGAFLLMSGLLPGDLAHWGTKASGGWWNELVAVGLFAILVGIFLIVLNRVIAKKEEDDLEEYVQRQLTRSRSGHRLERDVETGGLTTRHARRAKQMRQVSSDTCLEIKDNGKVNGGDSPPRSPPPAYTPQVAINGENQSTVQSALYLEQITEEEIISDRIETSTTNSLSPSSPSETRELLQNARYSKQNGNPQQVHRPMIGAMPAVAVRHERRRQEKRLKRPSQLYLGGQWLPPLQGSPPTPSPHGHNNLEPLPELYLCGKISGLHAVVVCLLLGAVVLVVGLVQLVPGATTTNHRLALLVAGAALLILGFILAGVRCYVLHCVPLPVESPIATPIPPTTGEQAPVVPKGTLDLLVGHQNQPETDALMQHREHHHHHQHHSYHHHNNHKKKRSSQGSHSEEA</sequence>
<feature type="region of interest" description="Disordered" evidence="1">
    <location>
        <begin position="247"/>
        <end position="268"/>
    </location>
</feature>
<feature type="compositionally biased region" description="Basic residues" evidence="1">
    <location>
        <begin position="461"/>
        <end position="483"/>
    </location>
</feature>
<dbReference type="AlphaFoldDB" id="A0A151HXM2"/>
<keyword evidence="2" id="KW-0472">Membrane</keyword>
<feature type="transmembrane region" description="Helical" evidence="2">
    <location>
        <begin position="355"/>
        <end position="377"/>
    </location>
</feature>
<protein>
    <submittedName>
        <fullName evidence="3">Uncharacterized protein</fullName>
    </submittedName>
</protein>
<gene>
    <name evidence="3" type="ORF">ALC53_14280</name>
</gene>
<keyword evidence="4" id="KW-1185">Reference proteome</keyword>
<feature type="compositionally biased region" description="Low complexity" evidence="1">
    <location>
        <begin position="252"/>
        <end position="264"/>
    </location>
</feature>
<organism evidence="3 4">
    <name type="scientific">Atta colombica</name>
    <dbReference type="NCBI Taxonomy" id="520822"/>
    <lineage>
        <taxon>Eukaryota</taxon>
        <taxon>Metazoa</taxon>
        <taxon>Ecdysozoa</taxon>
        <taxon>Arthropoda</taxon>
        <taxon>Hexapoda</taxon>
        <taxon>Insecta</taxon>
        <taxon>Pterygota</taxon>
        <taxon>Neoptera</taxon>
        <taxon>Endopterygota</taxon>
        <taxon>Hymenoptera</taxon>
        <taxon>Apocrita</taxon>
        <taxon>Aculeata</taxon>
        <taxon>Formicoidea</taxon>
        <taxon>Formicidae</taxon>
        <taxon>Myrmicinae</taxon>
        <taxon>Atta</taxon>
    </lineage>
</organism>
<reference evidence="3 4" key="1">
    <citation type="submission" date="2015-09" db="EMBL/GenBank/DDBJ databases">
        <title>Atta colombica WGS genome.</title>
        <authorList>
            <person name="Nygaard S."/>
            <person name="Hu H."/>
            <person name="Boomsma J."/>
            <person name="Zhang G."/>
        </authorList>
    </citation>
    <scope>NUCLEOTIDE SEQUENCE [LARGE SCALE GENOMIC DNA]</scope>
    <source>
        <strain evidence="3">Treedump-2</strain>
        <tissue evidence="3">Whole body</tissue>
    </source>
</reference>
<feature type="region of interest" description="Disordered" evidence="1">
    <location>
        <begin position="459"/>
        <end position="492"/>
    </location>
</feature>
<feature type="compositionally biased region" description="Polar residues" evidence="1">
    <location>
        <begin position="31"/>
        <end position="48"/>
    </location>
</feature>
<feature type="region of interest" description="Disordered" evidence="1">
    <location>
        <begin position="12"/>
        <end position="66"/>
    </location>
</feature>
<feature type="transmembrane region" description="Helical" evidence="2">
    <location>
        <begin position="389"/>
        <end position="410"/>
    </location>
</feature>
<keyword evidence="2" id="KW-0812">Transmembrane</keyword>
<feature type="transmembrane region" description="Helical" evidence="2">
    <location>
        <begin position="75"/>
        <end position="96"/>
    </location>
</feature>
<evidence type="ECO:0000313" key="4">
    <source>
        <dbReference type="Proteomes" id="UP000078540"/>
    </source>
</evidence>
<accession>A0A151HXM2</accession>
<feature type="compositionally biased region" description="Basic and acidic residues" evidence="1">
    <location>
        <begin position="18"/>
        <end position="30"/>
    </location>
</feature>
<feature type="transmembrane region" description="Helical" evidence="2">
    <location>
        <begin position="116"/>
        <end position="137"/>
    </location>
</feature>
<evidence type="ECO:0000256" key="1">
    <source>
        <dbReference type="SAM" id="MobiDB-lite"/>
    </source>
</evidence>
<feature type="region of interest" description="Disordered" evidence="1">
    <location>
        <begin position="160"/>
        <end position="221"/>
    </location>
</feature>
<proteinExistence type="predicted"/>
<dbReference type="Proteomes" id="UP000078540">
    <property type="component" value="Unassembled WGS sequence"/>
</dbReference>